<keyword evidence="11" id="KW-1185">Reference proteome</keyword>
<dbReference type="PANTHER" id="PTHR18849">
    <property type="entry name" value="LEUCINE RICH REPEAT PROTEIN"/>
    <property type="match status" value="1"/>
</dbReference>
<dbReference type="InterPro" id="IPR056496">
    <property type="entry name" value="CS_DNAAF11_C"/>
</dbReference>
<keyword evidence="7" id="KW-0966">Cell projection</keyword>
<name>A0A1X0P946_9TRYP</name>
<evidence type="ECO:0000256" key="7">
    <source>
        <dbReference type="ARBA" id="ARBA00023273"/>
    </source>
</evidence>
<dbReference type="InterPro" id="IPR001611">
    <property type="entry name" value="Leu-rich_rpt"/>
</dbReference>
<dbReference type="GO" id="GO:0005929">
    <property type="term" value="C:cilium"/>
    <property type="evidence" value="ECO:0007669"/>
    <property type="project" value="UniProtKB-SubCell"/>
</dbReference>
<comment type="similarity">
    <text evidence="8">Belongs to the tilB family.</text>
</comment>
<evidence type="ECO:0000256" key="6">
    <source>
        <dbReference type="ARBA" id="ARBA00023069"/>
    </source>
</evidence>
<evidence type="ECO:0000313" key="10">
    <source>
        <dbReference type="EMBL" id="ORC93467.1"/>
    </source>
</evidence>
<keyword evidence="5" id="KW-0677">Repeat</keyword>
<keyword evidence="6" id="KW-0969">Cilium</keyword>
<dbReference type="SMART" id="SM00365">
    <property type="entry name" value="LRR_SD22"/>
    <property type="match status" value="2"/>
</dbReference>
<gene>
    <name evidence="10" type="ORF">TM35_000013440</name>
</gene>
<dbReference type="Proteomes" id="UP000192257">
    <property type="component" value="Unassembled WGS sequence"/>
</dbReference>
<dbReference type="RefSeq" id="XP_028887533.1">
    <property type="nucleotide sequence ID" value="XM_029021025.1"/>
</dbReference>
<organism evidence="10 11">
    <name type="scientific">Trypanosoma theileri</name>
    <dbReference type="NCBI Taxonomy" id="67003"/>
    <lineage>
        <taxon>Eukaryota</taxon>
        <taxon>Discoba</taxon>
        <taxon>Euglenozoa</taxon>
        <taxon>Kinetoplastea</taxon>
        <taxon>Metakinetoplastina</taxon>
        <taxon>Trypanosomatida</taxon>
        <taxon>Trypanosomatidae</taxon>
        <taxon>Trypanosoma</taxon>
    </lineage>
</organism>
<evidence type="ECO:0000259" key="9">
    <source>
        <dbReference type="Pfam" id="PF23602"/>
    </source>
</evidence>
<dbReference type="Pfam" id="PF14580">
    <property type="entry name" value="LRR_9"/>
    <property type="match status" value="1"/>
</dbReference>
<dbReference type="EMBL" id="NBCO01000001">
    <property type="protein sequence ID" value="ORC93467.1"/>
    <property type="molecule type" value="Genomic_DNA"/>
</dbReference>
<dbReference type="Pfam" id="PF23602">
    <property type="entry name" value="CS_DNAAF11_C"/>
    <property type="match status" value="1"/>
</dbReference>
<comment type="caution">
    <text evidence="10">The sequence shown here is derived from an EMBL/GenBank/DDBJ whole genome shotgun (WGS) entry which is preliminary data.</text>
</comment>
<evidence type="ECO:0000256" key="2">
    <source>
        <dbReference type="ARBA" id="ARBA00004496"/>
    </source>
</evidence>
<dbReference type="VEuPathDB" id="TriTrypDB:TM35_000013440"/>
<protein>
    <submittedName>
        <fullName evidence="10">Putative leucine-rich repeat protein</fullName>
    </submittedName>
</protein>
<dbReference type="SUPFAM" id="SSF52058">
    <property type="entry name" value="L domain-like"/>
    <property type="match status" value="1"/>
</dbReference>
<sequence length="378" mass="43342">MGRITVDLLRRRAEHNEGCLSNLKEIALHQQDIEKIEVIGDVCRELEILYLCNNYISRIEGLHHLKSLKYLNLAVNNITTIEGLEGCESLERLDLTLNFVSDITCVQRLQANAFLEQLHLTGNPCTKISGYRAYIIHTLPQLRELDGEEVVRSERLEARQCSSEVTTVVDEEALRVREAERIKAEMIAQGIDVCPPRYNEKGERLYGHTPEDRLQMLREKEEEERAKKKEPEPGSIGALHAEMNKKSQRLTVEEEIAKYGRLLLRNEPKLPFVLDEHSDEESIILTVDIPKFLSTTLIDVQVEVDYIRVMVKGKLIQVPLQRQIAPSSAVVQRAAVTGTLKIRVPYAPHILQEIQEAKKKRQRLYGHCSEKEDEEIVE</sequence>
<dbReference type="OrthoDB" id="10250990at2759"/>
<feature type="domain" description="Dynein axonemal assembly factor 11-like CS" evidence="9">
    <location>
        <begin position="242"/>
        <end position="345"/>
    </location>
</feature>
<dbReference type="FunFam" id="3.80.10.10:FF:000623">
    <property type="entry name" value="Leucine-rich repeat-containing protein"/>
    <property type="match status" value="1"/>
</dbReference>
<evidence type="ECO:0000256" key="5">
    <source>
        <dbReference type="ARBA" id="ARBA00022737"/>
    </source>
</evidence>
<reference evidence="10 11" key="1">
    <citation type="submission" date="2017-03" db="EMBL/GenBank/DDBJ databases">
        <title>An alternative strategy for trypanosome survival in the mammalian bloodstream revealed through genome and transcriptome analysis of the ubiquitous bovine parasite Trypanosoma (Megatrypanum) theileri.</title>
        <authorList>
            <person name="Kelly S."/>
            <person name="Ivens A."/>
            <person name="Mott A."/>
            <person name="O'Neill E."/>
            <person name="Emms D."/>
            <person name="Macleod O."/>
            <person name="Voorheis P."/>
            <person name="Matthews J."/>
            <person name="Matthews K."/>
            <person name="Carrington M."/>
        </authorList>
    </citation>
    <scope>NUCLEOTIDE SEQUENCE [LARGE SCALE GENOMIC DNA]</scope>
    <source>
        <strain evidence="10">Edinburgh</strain>
    </source>
</reference>
<dbReference type="PROSITE" id="PS51450">
    <property type="entry name" value="LRR"/>
    <property type="match status" value="2"/>
</dbReference>
<dbReference type="PANTHER" id="PTHR18849:SF0">
    <property type="entry name" value="CILIA- AND FLAGELLA-ASSOCIATED PROTEIN 410-RELATED"/>
    <property type="match status" value="1"/>
</dbReference>
<accession>A0A1X0P946</accession>
<evidence type="ECO:0000256" key="8">
    <source>
        <dbReference type="ARBA" id="ARBA00049982"/>
    </source>
</evidence>
<dbReference type="STRING" id="67003.A0A1X0P946"/>
<comment type="subcellular location">
    <subcellularLocation>
        <location evidence="1">Cell projection</location>
        <location evidence="1">Cilium</location>
    </subcellularLocation>
    <subcellularLocation>
        <location evidence="2">Cytoplasm</location>
    </subcellularLocation>
</comment>
<evidence type="ECO:0000256" key="1">
    <source>
        <dbReference type="ARBA" id="ARBA00004138"/>
    </source>
</evidence>
<proteinExistence type="inferred from homology"/>
<evidence type="ECO:0000256" key="3">
    <source>
        <dbReference type="ARBA" id="ARBA00022490"/>
    </source>
</evidence>
<evidence type="ECO:0000313" key="11">
    <source>
        <dbReference type="Proteomes" id="UP000192257"/>
    </source>
</evidence>
<keyword evidence="3" id="KW-0963">Cytoplasm</keyword>
<dbReference type="Gene3D" id="3.80.10.10">
    <property type="entry name" value="Ribonuclease Inhibitor"/>
    <property type="match status" value="1"/>
</dbReference>
<dbReference type="InterPro" id="IPR032675">
    <property type="entry name" value="LRR_dom_sf"/>
</dbReference>
<dbReference type="AlphaFoldDB" id="A0A1X0P946"/>
<dbReference type="GO" id="GO:0005737">
    <property type="term" value="C:cytoplasm"/>
    <property type="evidence" value="ECO:0007669"/>
    <property type="project" value="UniProtKB-SubCell"/>
</dbReference>
<keyword evidence="4" id="KW-0433">Leucine-rich repeat</keyword>
<dbReference type="GeneID" id="39980805"/>
<evidence type="ECO:0000256" key="4">
    <source>
        <dbReference type="ARBA" id="ARBA00022614"/>
    </source>
</evidence>